<sequence length="106" mass="11842">MRHYEDNTDNLRDFVCTSRIVDFSDFVCTSRIADVGNVVLVTPPQRNEKCSHVIEDDDEYFDPTHTDATQVHGGGATKTGTLSCAHNDETPSGEKTIQQTQPSNRR</sequence>
<proteinExistence type="predicted"/>
<reference evidence="2 3" key="1">
    <citation type="journal article" date="2014" name="Science">
        <title>Plant genetics. Early allopolyploid evolution in the post-Neolithic Brassica napus oilseed genome.</title>
        <authorList>
            <person name="Chalhoub B."/>
            <person name="Denoeud F."/>
            <person name="Liu S."/>
            <person name="Parkin I.A."/>
            <person name="Tang H."/>
            <person name="Wang X."/>
            <person name="Chiquet J."/>
            <person name="Belcram H."/>
            <person name="Tong C."/>
            <person name="Samans B."/>
            <person name="Correa M."/>
            <person name="Da Silva C."/>
            <person name="Just J."/>
            <person name="Falentin C."/>
            <person name="Koh C.S."/>
            <person name="Le Clainche I."/>
            <person name="Bernard M."/>
            <person name="Bento P."/>
            <person name="Noel B."/>
            <person name="Labadie K."/>
            <person name="Alberti A."/>
            <person name="Charles M."/>
            <person name="Arnaud D."/>
            <person name="Guo H."/>
            <person name="Daviaud C."/>
            <person name="Alamery S."/>
            <person name="Jabbari K."/>
            <person name="Zhao M."/>
            <person name="Edger P.P."/>
            <person name="Chelaifa H."/>
            <person name="Tack D."/>
            <person name="Lassalle G."/>
            <person name="Mestiri I."/>
            <person name="Schnel N."/>
            <person name="Le Paslier M.C."/>
            <person name="Fan G."/>
            <person name="Renault V."/>
            <person name="Bayer P.E."/>
            <person name="Golicz A.A."/>
            <person name="Manoli S."/>
            <person name="Lee T.H."/>
            <person name="Thi V.H."/>
            <person name="Chalabi S."/>
            <person name="Hu Q."/>
            <person name="Fan C."/>
            <person name="Tollenaere R."/>
            <person name="Lu Y."/>
            <person name="Battail C."/>
            <person name="Shen J."/>
            <person name="Sidebottom C.H."/>
            <person name="Wang X."/>
            <person name="Canaguier A."/>
            <person name="Chauveau A."/>
            <person name="Berard A."/>
            <person name="Deniot G."/>
            <person name="Guan M."/>
            <person name="Liu Z."/>
            <person name="Sun F."/>
            <person name="Lim Y.P."/>
            <person name="Lyons E."/>
            <person name="Town C.D."/>
            <person name="Bancroft I."/>
            <person name="Wang X."/>
            <person name="Meng J."/>
            <person name="Ma J."/>
            <person name="Pires J.C."/>
            <person name="King G.J."/>
            <person name="Brunel D."/>
            <person name="Delourme R."/>
            <person name="Renard M."/>
            <person name="Aury J.M."/>
            <person name="Adams K.L."/>
            <person name="Batley J."/>
            <person name="Snowdon R.J."/>
            <person name="Tost J."/>
            <person name="Edwards D."/>
            <person name="Zhou Y."/>
            <person name="Hua W."/>
            <person name="Sharpe A.G."/>
            <person name="Paterson A.H."/>
            <person name="Guan C."/>
            <person name="Wincker P."/>
        </authorList>
    </citation>
    <scope>NUCLEOTIDE SEQUENCE [LARGE SCALE GENOMIC DNA]</scope>
    <source>
        <strain evidence="3">cv. Darmor-bzh</strain>
    </source>
</reference>
<feature type="region of interest" description="Disordered" evidence="1">
    <location>
        <begin position="66"/>
        <end position="106"/>
    </location>
</feature>
<name>A0A078JFR1_BRANA</name>
<dbReference type="EMBL" id="LK034480">
    <property type="protein sequence ID" value="CDY64535.1"/>
    <property type="molecule type" value="Genomic_DNA"/>
</dbReference>
<dbReference type="AlphaFoldDB" id="A0A078JFR1"/>
<accession>A0A078JFR1</accession>
<evidence type="ECO:0000256" key="1">
    <source>
        <dbReference type="SAM" id="MobiDB-lite"/>
    </source>
</evidence>
<gene>
    <name evidence="2" type="primary">BnaC04g54710D</name>
    <name evidence="2" type="ORF">GSBRNA2T00042325001</name>
</gene>
<protein>
    <submittedName>
        <fullName evidence="2">BnaC04g54710D protein</fullName>
    </submittedName>
</protein>
<dbReference type="PaxDb" id="3708-A0A078JFR1"/>
<keyword evidence="3" id="KW-1185">Reference proteome</keyword>
<evidence type="ECO:0000313" key="2">
    <source>
        <dbReference type="EMBL" id="CDY64535.1"/>
    </source>
</evidence>
<feature type="compositionally biased region" description="Polar residues" evidence="1">
    <location>
        <begin position="93"/>
        <end position="106"/>
    </location>
</feature>
<evidence type="ECO:0000313" key="3">
    <source>
        <dbReference type="Proteomes" id="UP000028999"/>
    </source>
</evidence>
<dbReference type="Proteomes" id="UP000028999">
    <property type="component" value="Unassembled WGS sequence"/>
</dbReference>
<dbReference type="Gramene" id="CDY64535">
    <property type="protein sequence ID" value="CDY64535"/>
    <property type="gene ID" value="GSBRNA2T00042325001"/>
</dbReference>
<organism evidence="2 3">
    <name type="scientific">Brassica napus</name>
    <name type="common">Rape</name>
    <dbReference type="NCBI Taxonomy" id="3708"/>
    <lineage>
        <taxon>Eukaryota</taxon>
        <taxon>Viridiplantae</taxon>
        <taxon>Streptophyta</taxon>
        <taxon>Embryophyta</taxon>
        <taxon>Tracheophyta</taxon>
        <taxon>Spermatophyta</taxon>
        <taxon>Magnoliopsida</taxon>
        <taxon>eudicotyledons</taxon>
        <taxon>Gunneridae</taxon>
        <taxon>Pentapetalae</taxon>
        <taxon>rosids</taxon>
        <taxon>malvids</taxon>
        <taxon>Brassicales</taxon>
        <taxon>Brassicaceae</taxon>
        <taxon>Brassiceae</taxon>
        <taxon>Brassica</taxon>
    </lineage>
</organism>